<reference evidence="1 2" key="1">
    <citation type="submission" date="2014-04" db="EMBL/GenBank/DDBJ databases">
        <title>Evolutionary Origins and Diversification of the Mycorrhizal Mutualists.</title>
        <authorList>
            <consortium name="DOE Joint Genome Institute"/>
            <consortium name="Mycorrhizal Genomics Consortium"/>
            <person name="Kohler A."/>
            <person name="Kuo A."/>
            <person name="Nagy L.G."/>
            <person name="Floudas D."/>
            <person name="Copeland A."/>
            <person name="Barry K.W."/>
            <person name="Cichocki N."/>
            <person name="Veneault-Fourrey C."/>
            <person name="LaButti K."/>
            <person name="Lindquist E.A."/>
            <person name="Lipzen A."/>
            <person name="Lundell T."/>
            <person name="Morin E."/>
            <person name="Murat C."/>
            <person name="Riley R."/>
            <person name="Ohm R."/>
            <person name="Sun H."/>
            <person name="Tunlid A."/>
            <person name="Henrissat B."/>
            <person name="Grigoriev I.V."/>
            <person name="Hibbett D.S."/>
            <person name="Martin F."/>
        </authorList>
    </citation>
    <scope>NUCLEOTIDE SEQUENCE [LARGE SCALE GENOMIC DNA]</scope>
    <source>
        <strain evidence="1 2">Koide BX008</strain>
    </source>
</reference>
<name>A0A0C2WGK3_AMAMK</name>
<keyword evidence="2" id="KW-1185">Reference proteome</keyword>
<dbReference type="HOGENOM" id="CLU_2120492_0_0_1"/>
<evidence type="ECO:0000313" key="2">
    <source>
        <dbReference type="Proteomes" id="UP000054549"/>
    </source>
</evidence>
<accession>A0A0C2WGK3</accession>
<dbReference type="EMBL" id="KN818544">
    <property type="protein sequence ID" value="KIL55238.1"/>
    <property type="molecule type" value="Genomic_DNA"/>
</dbReference>
<protein>
    <submittedName>
        <fullName evidence="1">Uncharacterized protein</fullName>
    </submittedName>
</protein>
<evidence type="ECO:0000313" key="1">
    <source>
        <dbReference type="EMBL" id="KIL55238.1"/>
    </source>
</evidence>
<organism evidence="1 2">
    <name type="scientific">Amanita muscaria (strain Koide BX008)</name>
    <dbReference type="NCBI Taxonomy" id="946122"/>
    <lineage>
        <taxon>Eukaryota</taxon>
        <taxon>Fungi</taxon>
        <taxon>Dikarya</taxon>
        <taxon>Basidiomycota</taxon>
        <taxon>Agaricomycotina</taxon>
        <taxon>Agaricomycetes</taxon>
        <taxon>Agaricomycetidae</taxon>
        <taxon>Agaricales</taxon>
        <taxon>Pluteineae</taxon>
        <taxon>Amanitaceae</taxon>
        <taxon>Amanita</taxon>
    </lineage>
</organism>
<proteinExistence type="predicted"/>
<sequence>MPLPHFAACWCLIINSFDIHLSNLGHVKIYTERCAKLGIATNNRVYAKSESLESIGQKQTTLDGVVTHQPRPPAFTTDRLLDYIIELVVSEDEIPSISFYLFPLSSTSPSSWDP</sequence>
<dbReference type="OrthoDB" id="3269691at2759"/>
<gene>
    <name evidence="1" type="ORF">M378DRAFT_18123</name>
</gene>
<dbReference type="Proteomes" id="UP000054549">
    <property type="component" value="Unassembled WGS sequence"/>
</dbReference>
<dbReference type="AlphaFoldDB" id="A0A0C2WGK3"/>
<dbReference type="InParanoid" id="A0A0C2WGK3"/>